<gene>
    <name evidence="1" type="ORF">S03H2_56758</name>
</gene>
<protein>
    <submittedName>
        <fullName evidence="1">Uncharacterized protein</fullName>
    </submittedName>
</protein>
<organism evidence="1">
    <name type="scientific">marine sediment metagenome</name>
    <dbReference type="NCBI Taxonomy" id="412755"/>
    <lineage>
        <taxon>unclassified sequences</taxon>
        <taxon>metagenomes</taxon>
        <taxon>ecological metagenomes</taxon>
    </lineage>
</organism>
<dbReference type="AlphaFoldDB" id="X1L522"/>
<name>X1L522_9ZZZZ</name>
<proteinExistence type="predicted"/>
<comment type="caution">
    <text evidence="1">The sequence shown here is derived from an EMBL/GenBank/DDBJ whole genome shotgun (WGS) entry which is preliminary data.</text>
</comment>
<evidence type="ECO:0000313" key="1">
    <source>
        <dbReference type="EMBL" id="GAH89283.1"/>
    </source>
</evidence>
<accession>X1L522</accession>
<reference evidence="1" key="1">
    <citation type="journal article" date="2014" name="Front. Microbiol.">
        <title>High frequency of phylogenetically diverse reductive dehalogenase-homologous genes in deep subseafloor sedimentary metagenomes.</title>
        <authorList>
            <person name="Kawai M."/>
            <person name="Futagami T."/>
            <person name="Toyoda A."/>
            <person name="Takaki Y."/>
            <person name="Nishi S."/>
            <person name="Hori S."/>
            <person name="Arai W."/>
            <person name="Tsubouchi T."/>
            <person name="Morono Y."/>
            <person name="Uchiyama I."/>
            <person name="Ito T."/>
            <person name="Fujiyama A."/>
            <person name="Inagaki F."/>
            <person name="Takami H."/>
        </authorList>
    </citation>
    <scope>NUCLEOTIDE SEQUENCE</scope>
    <source>
        <strain evidence="1">Expedition CK06-06</strain>
    </source>
</reference>
<feature type="non-terminal residue" evidence="1">
    <location>
        <position position="183"/>
    </location>
</feature>
<sequence>MIDNEYSNGEMIEEEDISQLNIYYFDQFGKLNFLDEIYYEIYSDHEVRLLPISNNPITTPFNYIDEFWVSFIPRFNDVEFDSYRFSYDPTADLKDTIDVNYWEIIGSSDAYVLPNIDAYYFKNEKESTPTNFVCHATQIATYIEEGNKLSFNIAGELASYGDGYLLSNITQGNILSLYINTKL</sequence>
<dbReference type="EMBL" id="BARU01036337">
    <property type="protein sequence ID" value="GAH89283.1"/>
    <property type="molecule type" value="Genomic_DNA"/>
</dbReference>